<name>A0ABR1UXR6_9PEZI</name>
<dbReference type="Proteomes" id="UP001446871">
    <property type="component" value="Unassembled WGS sequence"/>
</dbReference>
<organism evidence="1 2">
    <name type="scientific">Apiospora saccharicola</name>
    <dbReference type="NCBI Taxonomy" id="335842"/>
    <lineage>
        <taxon>Eukaryota</taxon>
        <taxon>Fungi</taxon>
        <taxon>Dikarya</taxon>
        <taxon>Ascomycota</taxon>
        <taxon>Pezizomycotina</taxon>
        <taxon>Sordariomycetes</taxon>
        <taxon>Xylariomycetidae</taxon>
        <taxon>Amphisphaeriales</taxon>
        <taxon>Apiosporaceae</taxon>
        <taxon>Apiospora</taxon>
    </lineage>
</organism>
<evidence type="ECO:0000313" key="1">
    <source>
        <dbReference type="EMBL" id="KAK8063734.1"/>
    </source>
</evidence>
<proteinExistence type="predicted"/>
<gene>
    <name evidence="1" type="ORF">PG996_008386</name>
</gene>
<comment type="caution">
    <text evidence="1">The sequence shown here is derived from an EMBL/GenBank/DDBJ whole genome shotgun (WGS) entry which is preliminary data.</text>
</comment>
<keyword evidence="2" id="KW-1185">Reference proteome</keyword>
<accession>A0ABR1UXR6</accession>
<protein>
    <submittedName>
        <fullName evidence="1">Uncharacterized protein</fullName>
    </submittedName>
</protein>
<reference evidence="1 2" key="1">
    <citation type="submission" date="2023-01" db="EMBL/GenBank/DDBJ databases">
        <title>Analysis of 21 Apiospora genomes using comparative genomics revels a genus with tremendous synthesis potential of carbohydrate active enzymes and secondary metabolites.</title>
        <authorList>
            <person name="Sorensen T."/>
        </authorList>
    </citation>
    <scope>NUCLEOTIDE SEQUENCE [LARGE SCALE GENOMIC DNA]</scope>
    <source>
        <strain evidence="1 2">CBS 83171</strain>
    </source>
</reference>
<dbReference type="EMBL" id="JAQQWM010000005">
    <property type="protein sequence ID" value="KAK8063734.1"/>
    <property type="molecule type" value="Genomic_DNA"/>
</dbReference>
<evidence type="ECO:0000313" key="2">
    <source>
        <dbReference type="Proteomes" id="UP001446871"/>
    </source>
</evidence>
<sequence length="174" mass="18728">MTSIRDAFPPLAETHAEILGKGPAYLPRSLTQRVPRGFDAGGTAAGVAELLSDVKRAEESQDSVAAEASQSTLCQVLDCHYESSSALRQRETWHLLILRIVAGSKDKRHETGRLVEELQLCRGGGGKPEARYVCHSAATGWDEDSFDDTYSTLGCSTPVTIVGSDVEVLAEEGH</sequence>